<accession>A0A023X513</accession>
<dbReference type="PROSITE" id="PS51857">
    <property type="entry name" value="CSD_2"/>
    <property type="match status" value="1"/>
</dbReference>
<dbReference type="RefSeq" id="WP_038682632.1">
    <property type="nucleotide sequence ID" value="NZ_CP007514.1"/>
</dbReference>
<feature type="domain" description="CSD" evidence="1">
    <location>
        <begin position="10"/>
        <end position="82"/>
    </location>
</feature>
<dbReference type="SMART" id="SM00357">
    <property type="entry name" value="CSP"/>
    <property type="match status" value="1"/>
</dbReference>
<dbReference type="OrthoDB" id="7477356at2"/>
<dbReference type="Gene3D" id="2.40.50.140">
    <property type="entry name" value="Nucleic acid-binding proteins"/>
    <property type="match status" value="1"/>
</dbReference>
<dbReference type="GO" id="GO:0003676">
    <property type="term" value="F:nucleic acid binding"/>
    <property type="evidence" value="ECO:0007669"/>
    <property type="project" value="InterPro"/>
</dbReference>
<dbReference type="SUPFAM" id="SSF50249">
    <property type="entry name" value="Nucleic acid-binding proteins"/>
    <property type="match status" value="1"/>
</dbReference>
<dbReference type="PANTHER" id="PTHR46565">
    <property type="entry name" value="COLD SHOCK DOMAIN PROTEIN 2"/>
    <property type="match status" value="1"/>
</dbReference>
<reference evidence="2 4" key="1">
    <citation type="submission" date="2014-03" db="EMBL/GenBank/DDBJ databases">
        <title>Complete genome sequence of the Radio-Resistant Rubrobacter radiotolerans RSPS-4.</title>
        <authorList>
            <person name="Egas C.C."/>
            <person name="Barroso C.C."/>
            <person name="Froufe H.J.C."/>
            <person name="Pacheco J.J."/>
            <person name="Albuquerque L.L."/>
            <person name="da Costa M.M.S."/>
        </authorList>
    </citation>
    <scope>NUCLEOTIDE SEQUENCE [LARGE SCALE GENOMIC DNA]</scope>
    <source>
        <strain evidence="2 4">RSPS-4</strain>
    </source>
</reference>
<dbReference type="PRINTS" id="PR00050">
    <property type="entry name" value="COLDSHOCK"/>
</dbReference>
<dbReference type="KEGG" id="rrd:RradSPS_2155"/>
<dbReference type="EMBL" id="JAWXXX010000001">
    <property type="protein sequence ID" value="MDX5894841.1"/>
    <property type="molecule type" value="Genomic_DNA"/>
</dbReference>
<organism evidence="2 4">
    <name type="scientific">Rubrobacter radiotolerans</name>
    <name type="common">Arthrobacter radiotolerans</name>
    <dbReference type="NCBI Taxonomy" id="42256"/>
    <lineage>
        <taxon>Bacteria</taxon>
        <taxon>Bacillati</taxon>
        <taxon>Actinomycetota</taxon>
        <taxon>Rubrobacteria</taxon>
        <taxon>Rubrobacterales</taxon>
        <taxon>Rubrobacteraceae</taxon>
        <taxon>Rubrobacter</taxon>
    </lineage>
</organism>
<dbReference type="InterPro" id="IPR002059">
    <property type="entry name" value="CSP_DNA-bd"/>
</dbReference>
<dbReference type="HOGENOM" id="CLU_117621_0_3_11"/>
<dbReference type="InterPro" id="IPR012340">
    <property type="entry name" value="NA-bd_OB-fold"/>
</dbReference>
<evidence type="ECO:0000313" key="2">
    <source>
        <dbReference type="EMBL" id="AHY47438.1"/>
    </source>
</evidence>
<dbReference type="STRING" id="42256.RradSPS_2155"/>
<dbReference type="Pfam" id="PF00313">
    <property type="entry name" value="CSD"/>
    <property type="match status" value="1"/>
</dbReference>
<evidence type="ECO:0000313" key="3">
    <source>
        <dbReference type="EMBL" id="MDX5894841.1"/>
    </source>
</evidence>
<dbReference type="Proteomes" id="UP001281130">
    <property type="component" value="Unassembled WGS sequence"/>
</dbReference>
<dbReference type="InterPro" id="IPR011129">
    <property type="entry name" value="CSD"/>
</dbReference>
<keyword evidence="4" id="KW-1185">Reference proteome</keyword>
<protein>
    <submittedName>
        <fullName evidence="3">Cold shock domain-containing protein</fullName>
    </submittedName>
    <submittedName>
        <fullName evidence="2">Cold shock protein</fullName>
    </submittedName>
</protein>
<dbReference type="PANTHER" id="PTHR46565:SF20">
    <property type="entry name" value="COLD SHOCK DOMAIN-CONTAINING PROTEIN 4"/>
    <property type="match status" value="1"/>
</dbReference>
<evidence type="ECO:0000313" key="4">
    <source>
        <dbReference type="Proteomes" id="UP000025229"/>
    </source>
</evidence>
<dbReference type="Proteomes" id="UP000025229">
    <property type="component" value="Chromosome"/>
</dbReference>
<dbReference type="EMBL" id="CP007514">
    <property type="protein sequence ID" value="AHY47438.1"/>
    <property type="molecule type" value="Genomic_DNA"/>
</dbReference>
<evidence type="ECO:0000259" key="1">
    <source>
        <dbReference type="PROSITE" id="PS51857"/>
    </source>
</evidence>
<dbReference type="AlphaFoldDB" id="A0A023X513"/>
<sequence>MDGAVCGDHRRRGRVRWFSDEKGFGVIESEGDGSLLLVEYTDILPGDGANGDEFRALSDGEPVEFECGENGYGRPFACRVRPLG</sequence>
<gene>
    <name evidence="2" type="ORF">RradSPS_2155</name>
    <name evidence="3" type="ORF">SIL72_12505</name>
</gene>
<name>A0A023X513_RUBRA</name>
<reference evidence="3" key="2">
    <citation type="submission" date="2023-11" db="EMBL/GenBank/DDBJ databases">
        <title>MicrobeMod: A computational toolkit for identifying prokaryotic methylation and restriction-modification with nanopore sequencing.</title>
        <authorList>
            <person name="Crits-Christoph A."/>
            <person name="Kang S.C."/>
            <person name="Lee H."/>
            <person name="Ostrov N."/>
        </authorList>
    </citation>
    <scope>NUCLEOTIDE SEQUENCE</scope>
    <source>
        <strain evidence="3">ATCC 51242</strain>
    </source>
</reference>
<proteinExistence type="predicted"/>